<reference evidence="1 2" key="1">
    <citation type="submission" date="2024-07" db="EMBL/GenBank/DDBJ databases">
        <title>Uliginosibacterium paludis KCTC:42655.</title>
        <authorList>
            <person name="Kim M.K."/>
        </authorList>
    </citation>
    <scope>NUCLEOTIDE SEQUENCE [LARGE SCALE GENOMIC DNA]</scope>
    <source>
        <strain evidence="1 2">KCTC 42655</strain>
    </source>
</reference>
<accession>A0ABV2CVM5</accession>
<proteinExistence type="predicted"/>
<protein>
    <submittedName>
        <fullName evidence="1">Uncharacterized protein</fullName>
    </submittedName>
</protein>
<sequence length="275" mass="30148">MTQKRKGKLHPHLLEETIVRSVELTRYAIRDGKPDPTKPVMTTGKEVAFIRKGVSDWHFDIAARKPFVPSRCEPPMAIVSARWYSAQQALEKGIKVVSGSSANSFGAMGALLVPEGFSIPTVTATADNVRYYGLELLASGGDLAVSSPEYEIVLMEYDYTKDYRKDFLMKTHGGGGIFVETHNFPHIHIPTSESCGGWIVIGKQLDEDSFAFTGFRIPYGHALYTPANTIHGDGTLVGNYALTVADPALAQADTVLVYDADTLKMARGVVPEWHD</sequence>
<dbReference type="RefSeq" id="WP_345929979.1">
    <property type="nucleotide sequence ID" value="NZ_JBDIVF010000013.1"/>
</dbReference>
<organism evidence="1 2">
    <name type="scientific">Uliginosibacterium paludis</name>
    <dbReference type="NCBI Taxonomy" id="1615952"/>
    <lineage>
        <taxon>Bacteria</taxon>
        <taxon>Pseudomonadati</taxon>
        <taxon>Pseudomonadota</taxon>
        <taxon>Betaproteobacteria</taxon>
        <taxon>Rhodocyclales</taxon>
        <taxon>Zoogloeaceae</taxon>
        <taxon>Uliginosibacterium</taxon>
    </lineage>
</organism>
<name>A0ABV2CVM5_9RHOO</name>
<evidence type="ECO:0000313" key="2">
    <source>
        <dbReference type="Proteomes" id="UP001548590"/>
    </source>
</evidence>
<comment type="caution">
    <text evidence="1">The sequence shown here is derived from an EMBL/GenBank/DDBJ whole genome shotgun (WGS) entry which is preliminary data.</text>
</comment>
<dbReference type="Proteomes" id="UP001548590">
    <property type="component" value="Unassembled WGS sequence"/>
</dbReference>
<dbReference type="EMBL" id="JBEWLZ010000016">
    <property type="protein sequence ID" value="MET1491828.1"/>
    <property type="molecule type" value="Genomic_DNA"/>
</dbReference>
<keyword evidence="2" id="KW-1185">Reference proteome</keyword>
<evidence type="ECO:0000313" key="1">
    <source>
        <dbReference type="EMBL" id="MET1491828.1"/>
    </source>
</evidence>
<gene>
    <name evidence="1" type="ORF">ABVT11_18460</name>
</gene>